<dbReference type="InterPro" id="IPR002048">
    <property type="entry name" value="EF_hand_dom"/>
</dbReference>
<name>A0A8S1N2J3_PARPR</name>
<keyword evidence="12" id="KW-1185">Reference proteome</keyword>
<keyword evidence="4" id="KW-0547">Nucleotide-binding</keyword>
<keyword evidence="2" id="KW-0723">Serine/threonine-protein kinase</keyword>
<dbReference type="InterPro" id="IPR018247">
    <property type="entry name" value="EF_Hand_1_Ca_BS"/>
</dbReference>
<evidence type="ECO:0000256" key="1">
    <source>
        <dbReference type="ARBA" id="ARBA00001946"/>
    </source>
</evidence>
<keyword evidence="6" id="KW-0067">ATP-binding</keyword>
<evidence type="ECO:0000313" key="12">
    <source>
        <dbReference type="Proteomes" id="UP000688137"/>
    </source>
</evidence>
<evidence type="ECO:0000256" key="5">
    <source>
        <dbReference type="ARBA" id="ARBA00022777"/>
    </source>
</evidence>
<sequence length="506" mass="58297">MGSCHAVPKTNQTNNPKIEGKKSKRKIPSASAPVSPKANLPKPSYSQKKLTQTSNCPQQLLKLHKVAISQHYSVIYEKVPSKNLNANQSFVQNNLNGKIRIVETLPKSVPEHTEYINKLLTHNLVFQQNNFQNHPNLIKIFDIYEDIDTYKIIFENYTGGILYMKNDGIGILEETAGTIIKQIIDVILYLHQHKLTHGNLQLSSFAINDQKDQNTIKLIDVKSIFVKEPITILNAPYISPEGFKEQDIKGKPRDVWSIGVIAHFLLTGFLPFKGTTVQKIYADVRRGILDMSSLQFDKISSEAKEFLSNILVVSPTNRMDLLSLTKTNWMIKQKKKFEHKIKIDLQNMRKLKKLSLLQYCILQYMANQYLSEQSSSLFQTFNDIDANKDGKITKYELMNAYQKLYENYEDAFQVVSEIFSNVDQDENGEIEIQEYILALIDRKSLLTEDNLKDTFRILSNRKGNITIQSLIQQINVKEELIELEFAKLQKKHLPFQDFKLYMAELI</sequence>
<evidence type="ECO:0000256" key="6">
    <source>
        <dbReference type="ARBA" id="ARBA00022840"/>
    </source>
</evidence>
<feature type="domain" description="EF-hand" evidence="10">
    <location>
        <begin position="410"/>
        <end position="445"/>
    </location>
</feature>
<evidence type="ECO:0008006" key="13">
    <source>
        <dbReference type="Google" id="ProtNLM"/>
    </source>
</evidence>
<organism evidence="11 12">
    <name type="scientific">Paramecium primaurelia</name>
    <dbReference type="NCBI Taxonomy" id="5886"/>
    <lineage>
        <taxon>Eukaryota</taxon>
        <taxon>Sar</taxon>
        <taxon>Alveolata</taxon>
        <taxon>Ciliophora</taxon>
        <taxon>Intramacronucleata</taxon>
        <taxon>Oligohymenophorea</taxon>
        <taxon>Peniculida</taxon>
        <taxon>Parameciidae</taxon>
        <taxon>Paramecium</taxon>
    </lineage>
</organism>
<dbReference type="PROSITE" id="PS50222">
    <property type="entry name" value="EF_HAND_2"/>
    <property type="match status" value="2"/>
</dbReference>
<evidence type="ECO:0000256" key="7">
    <source>
        <dbReference type="ARBA" id="ARBA00024334"/>
    </source>
</evidence>
<dbReference type="OMA" id="YELMNAY"/>
<gene>
    <name evidence="11" type="ORF">PPRIM_AZ9-3.1.T0650098</name>
</gene>
<dbReference type="GO" id="GO:0005509">
    <property type="term" value="F:calcium ion binding"/>
    <property type="evidence" value="ECO:0007669"/>
    <property type="project" value="InterPro"/>
</dbReference>
<feature type="domain" description="EF-hand" evidence="10">
    <location>
        <begin position="372"/>
        <end position="407"/>
    </location>
</feature>
<keyword evidence="3" id="KW-0808">Transferase</keyword>
<evidence type="ECO:0000256" key="3">
    <source>
        <dbReference type="ARBA" id="ARBA00022679"/>
    </source>
</evidence>
<proteinExistence type="inferred from homology"/>
<dbReference type="PROSITE" id="PS50011">
    <property type="entry name" value="PROTEIN_KINASE_DOM"/>
    <property type="match status" value="1"/>
</dbReference>
<dbReference type="PROSITE" id="PS00018">
    <property type="entry name" value="EF_HAND_1"/>
    <property type="match status" value="2"/>
</dbReference>
<dbReference type="GO" id="GO:0005524">
    <property type="term" value="F:ATP binding"/>
    <property type="evidence" value="ECO:0007669"/>
    <property type="project" value="UniProtKB-KW"/>
</dbReference>
<dbReference type="PANTHER" id="PTHR24349">
    <property type="entry name" value="SERINE/THREONINE-PROTEIN KINASE"/>
    <property type="match status" value="1"/>
</dbReference>
<accession>A0A8S1N2J3</accession>
<comment type="cofactor">
    <cofactor evidence="1">
        <name>Mg(2+)</name>
        <dbReference type="ChEBI" id="CHEBI:18420"/>
    </cofactor>
</comment>
<comment type="similarity">
    <text evidence="7">Belongs to the protein kinase superfamily. Ser/Thr protein kinase family. CDPK subfamily.</text>
</comment>
<dbReference type="Proteomes" id="UP000688137">
    <property type="component" value="Unassembled WGS sequence"/>
</dbReference>
<dbReference type="CDD" id="cd00051">
    <property type="entry name" value="EFh"/>
    <property type="match status" value="1"/>
</dbReference>
<evidence type="ECO:0000313" key="11">
    <source>
        <dbReference type="EMBL" id="CAD8081194.1"/>
    </source>
</evidence>
<reference evidence="11" key="1">
    <citation type="submission" date="2021-01" db="EMBL/GenBank/DDBJ databases">
        <authorList>
            <consortium name="Genoscope - CEA"/>
            <person name="William W."/>
        </authorList>
    </citation>
    <scope>NUCLEOTIDE SEQUENCE</scope>
</reference>
<protein>
    <recommendedName>
        <fullName evidence="13">Calcium-dependent protein kinase</fullName>
    </recommendedName>
</protein>
<evidence type="ECO:0000259" key="10">
    <source>
        <dbReference type="PROSITE" id="PS50222"/>
    </source>
</evidence>
<dbReference type="AlphaFoldDB" id="A0A8S1N2J3"/>
<dbReference type="Pfam" id="PF13499">
    <property type="entry name" value="EF-hand_7"/>
    <property type="match status" value="1"/>
</dbReference>
<feature type="region of interest" description="Disordered" evidence="8">
    <location>
        <begin position="1"/>
        <end position="51"/>
    </location>
</feature>
<dbReference type="Pfam" id="PF00069">
    <property type="entry name" value="Pkinase"/>
    <property type="match status" value="1"/>
</dbReference>
<dbReference type="SMART" id="SM00054">
    <property type="entry name" value="EFh"/>
    <property type="match status" value="2"/>
</dbReference>
<evidence type="ECO:0000256" key="8">
    <source>
        <dbReference type="SAM" id="MobiDB-lite"/>
    </source>
</evidence>
<comment type="caution">
    <text evidence="11">The sequence shown here is derived from an EMBL/GenBank/DDBJ whole genome shotgun (WGS) entry which is preliminary data.</text>
</comment>
<dbReference type="InterPro" id="IPR050205">
    <property type="entry name" value="CDPK_Ser/Thr_kinases"/>
</dbReference>
<evidence type="ECO:0000256" key="2">
    <source>
        <dbReference type="ARBA" id="ARBA00022527"/>
    </source>
</evidence>
<feature type="domain" description="Protein kinase" evidence="9">
    <location>
        <begin position="61"/>
        <end position="330"/>
    </location>
</feature>
<evidence type="ECO:0000256" key="4">
    <source>
        <dbReference type="ARBA" id="ARBA00022741"/>
    </source>
</evidence>
<dbReference type="GO" id="GO:0004674">
    <property type="term" value="F:protein serine/threonine kinase activity"/>
    <property type="evidence" value="ECO:0007669"/>
    <property type="project" value="UniProtKB-KW"/>
</dbReference>
<dbReference type="SMART" id="SM00220">
    <property type="entry name" value="S_TKc"/>
    <property type="match status" value="1"/>
</dbReference>
<dbReference type="InterPro" id="IPR000719">
    <property type="entry name" value="Prot_kinase_dom"/>
</dbReference>
<dbReference type="EMBL" id="CAJJDM010000067">
    <property type="protein sequence ID" value="CAD8081194.1"/>
    <property type="molecule type" value="Genomic_DNA"/>
</dbReference>
<keyword evidence="5" id="KW-0418">Kinase</keyword>
<evidence type="ECO:0000259" key="9">
    <source>
        <dbReference type="PROSITE" id="PS50011"/>
    </source>
</evidence>